<keyword evidence="4" id="KW-1133">Transmembrane helix</keyword>
<protein>
    <submittedName>
        <fullName evidence="8">Uncharacterized protein</fullName>
    </submittedName>
</protein>
<comment type="similarity">
    <text evidence="2 6">Belongs to the peroxisomal membrane protein PXMP2/4 family.</text>
</comment>
<evidence type="ECO:0000256" key="1">
    <source>
        <dbReference type="ARBA" id="ARBA00004141"/>
    </source>
</evidence>
<evidence type="ECO:0000313" key="8">
    <source>
        <dbReference type="EMBL" id="KAF9756319.1"/>
    </source>
</evidence>
<evidence type="ECO:0000256" key="3">
    <source>
        <dbReference type="ARBA" id="ARBA00022692"/>
    </source>
</evidence>
<evidence type="ECO:0000256" key="2">
    <source>
        <dbReference type="ARBA" id="ARBA00006824"/>
    </source>
</evidence>
<keyword evidence="5" id="KW-0472">Membrane</keyword>
<dbReference type="Pfam" id="PF04117">
    <property type="entry name" value="Mpv17_PMP22"/>
    <property type="match status" value="1"/>
</dbReference>
<dbReference type="EMBL" id="JADCTT010000002">
    <property type="protein sequence ID" value="KAF9756319.1"/>
    <property type="molecule type" value="Genomic_DNA"/>
</dbReference>
<reference evidence="8" key="1">
    <citation type="submission" date="2020-10" db="EMBL/GenBank/DDBJ databases">
        <title>High-Quality Genome Resource of Clonostachys rosea strain S41 by Oxford Nanopore Long-Read Sequencing.</title>
        <authorList>
            <person name="Wang H."/>
        </authorList>
    </citation>
    <scope>NUCLEOTIDE SEQUENCE</scope>
    <source>
        <strain evidence="8">S41</strain>
    </source>
</reference>
<evidence type="ECO:0000256" key="7">
    <source>
        <dbReference type="SAM" id="MobiDB-lite"/>
    </source>
</evidence>
<evidence type="ECO:0000256" key="4">
    <source>
        <dbReference type="ARBA" id="ARBA00022989"/>
    </source>
</evidence>
<evidence type="ECO:0000313" key="9">
    <source>
        <dbReference type="Proteomes" id="UP000616885"/>
    </source>
</evidence>
<feature type="region of interest" description="Disordered" evidence="7">
    <location>
        <begin position="49"/>
        <end position="78"/>
    </location>
</feature>
<dbReference type="PANTHER" id="PTHR11266">
    <property type="entry name" value="PEROXISOMAL MEMBRANE PROTEIN 2, PXMP2 MPV17"/>
    <property type="match status" value="1"/>
</dbReference>
<dbReference type="AlphaFoldDB" id="A0A8H7NHY8"/>
<dbReference type="GO" id="GO:0005739">
    <property type="term" value="C:mitochondrion"/>
    <property type="evidence" value="ECO:0007669"/>
    <property type="project" value="TreeGrafter"/>
</dbReference>
<dbReference type="GO" id="GO:0016020">
    <property type="term" value="C:membrane"/>
    <property type="evidence" value="ECO:0007669"/>
    <property type="project" value="UniProtKB-SubCell"/>
</dbReference>
<sequence>MLRPGFLIVPVRRTLAQQLHNSHRLPLHHRVQPQPVLLGLPTFRIVNARPYSSSPTPTPNPNENKKDVKPQPLEEDPIPVPNTIHPPLPIWQRLGPLTSLASAYGRAQRRRPWVTQFFSVLVIYFISDRCAQTIGGDEYDPKRTLRSLIIGGGSAIPSYLWFVWLSHSFNYSSHILSIATKIVVSQLLFTPTFNTYFFGSQAVLSGCTPSEVLERVYNTVPTSMINSCKFWPWVTAFTFTFIPIQYRSLFSGVIAIGWQTYLAWLNRMAELKESAGAADHLHEAEASVGVGVGDVE</sequence>
<gene>
    <name evidence="8" type="ORF">IM811_007263</name>
</gene>
<evidence type="ECO:0000256" key="6">
    <source>
        <dbReference type="RuleBase" id="RU363053"/>
    </source>
</evidence>
<dbReference type="InterPro" id="IPR007248">
    <property type="entry name" value="Mpv17_PMP22"/>
</dbReference>
<proteinExistence type="inferred from homology"/>
<accession>A0A8H7NHY8</accession>
<organism evidence="8 9">
    <name type="scientific">Bionectria ochroleuca</name>
    <name type="common">Gliocladium roseum</name>
    <dbReference type="NCBI Taxonomy" id="29856"/>
    <lineage>
        <taxon>Eukaryota</taxon>
        <taxon>Fungi</taxon>
        <taxon>Dikarya</taxon>
        <taxon>Ascomycota</taxon>
        <taxon>Pezizomycotina</taxon>
        <taxon>Sordariomycetes</taxon>
        <taxon>Hypocreomycetidae</taxon>
        <taxon>Hypocreales</taxon>
        <taxon>Bionectriaceae</taxon>
        <taxon>Clonostachys</taxon>
    </lineage>
</organism>
<dbReference type="PANTHER" id="PTHR11266:SF113">
    <property type="entry name" value="MEMBRANE PROTEIN, MPV17_PMP22 FAMILY, PUTATIVE (AFU_ORTHOLOGUE AFUA_1G13840)-RELATED"/>
    <property type="match status" value="1"/>
</dbReference>
<keyword evidence="3" id="KW-0812">Transmembrane</keyword>
<comment type="caution">
    <text evidence="8">The sequence shown here is derived from an EMBL/GenBank/DDBJ whole genome shotgun (WGS) entry which is preliminary data.</text>
</comment>
<evidence type="ECO:0000256" key="5">
    <source>
        <dbReference type="ARBA" id="ARBA00023136"/>
    </source>
</evidence>
<dbReference type="Proteomes" id="UP000616885">
    <property type="component" value="Unassembled WGS sequence"/>
</dbReference>
<comment type="subcellular location">
    <subcellularLocation>
        <location evidence="1">Membrane</location>
        <topology evidence="1">Multi-pass membrane protein</topology>
    </subcellularLocation>
</comment>
<name>A0A8H7NHY8_BIOOC</name>